<dbReference type="GO" id="GO:0030976">
    <property type="term" value="F:thiamine pyrophosphate binding"/>
    <property type="evidence" value="ECO:0007669"/>
    <property type="project" value="InterPro"/>
</dbReference>
<name>A0AA89BD26_9ASTE</name>
<evidence type="ECO:0000256" key="2">
    <source>
        <dbReference type="SAM" id="MobiDB-lite"/>
    </source>
</evidence>
<protein>
    <recommendedName>
        <fullName evidence="3">Thiamine pyrophosphate enzyme N-terminal TPP-binding domain-containing protein</fullName>
    </recommendedName>
</protein>
<evidence type="ECO:0000313" key="5">
    <source>
        <dbReference type="Proteomes" id="UP001188597"/>
    </source>
</evidence>
<evidence type="ECO:0000313" key="4">
    <source>
        <dbReference type="EMBL" id="KAK3036253.1"/>
    </source>
</evidence>
<keyword evidence="5" id="KW-1185">Reference proteome</keyword>
<evidence type="ECO:0000256" key="1">
    <source>
        <dbReference type="ARBA" id="ARBA00007812"/>
    </source>
</evidence>
<dbReference type="PANTHER" id="PTHR18968:SF13">
    <property type="entry name" value="ACETOLACTATE SYNTHASE CATALYTIC SUBUNIT, MITOCHONDRIAL"/>
    <property type="match status" value="1"/>
</dbReference>
<dbReference type="InterPro" id="IPR029061">
    <property type="entry name" value="THDP-binding"/>
</dbReference>
<feature type="region of interest" description="Disordered" evidence="2">
    <location>
        <begin position="123"/>
        <end position="142"/>
    </location>
</feature>
<dbReference type="AlphaFoldDB" id="A0AA89BD26"/>
<dbReference type="Gene3D" id="3.40.50.970">
    <property type="match status" value="1"/>
</dbReference>
<dbReference type="GO" id="GO:0009097">
    <property type="term" value="P:isoleucine biosynthetic process"/>
    <property type="evidence" value="ECO:0007669"/>
    <property type="project" value="TreeGrafter"/>
</dbReference>
<dbReference type="GO" id="GO:0005948">
    <property type="term" value="C:acetolactate synthase complex"/>
    <property type="evidence" value="ECO:0007669"/>
    <property type="project" value="TreeGrafter"/>
</dbReference>
<feature type="domain" description="Thiamine pyrophosphate enzyme N-terminal TPP-binding" evidence="3">
    <location>
        <begin position="82"/>
        <end position="124"/>
    </location>
</feature>
<dbReference type="GO" id="GO:0009099">
    <property type="term" value="P:L-valine biosynthetic process"/>
    <property type="evidence" value="ECO:0007669"/>
    <property type="project" value="TreeGrafter"/>
</dbReference>
<evidence type="ECO:0000259" key="3">
    <source>
        <dbReference type="Pfam" id="PF02776"/>
    </source>
</evidence>
<dbReference type="Pfam" id="PF02776">
    <property type="entry name" value="TPP_enzyme_N"/>
    <property type="match status" value="1"/>
</dbReference>
<dbReference type="SUPFAM" id="SSF52518">
    <property type="entry name" value="Thiamin diphosphate-binding fold (THDP-binding)"/>
    <property type="match status" value="1"/>
</dbReference>
<gene>
    <name evidence="4" type="ORF">RJ639_030795</name>
</gene>
<dbReference type="GO" id="GO:0003984">
    <property type="term" value="F:acetolactate synthase activity"/>
    <property type="evidence" value="ECO:0007669"/>
    <property type="project" value="TreeGrafter"/>
</dbReference>
<dbReference type="Proteomes" id="UP001188597">
    <property type="component" value="Unassembled WGS sequence"/>
</dbReference>
<dbReference type="PANTHER" id="PTHR18968">
    <property type="entry name" value="THIAMINE PYROPHOSPHATE ENZYMES"/>
    <property type="match status" value="1"/>
</dbReference>
<organism evidence="4 5">
    <name type="scientific">Escallonia herrerae</name>
    <dbReference type="NCBI Taxonomy" id="1293975"/>
    <lineage>
        <taxon>Eukaryota</taxon>
        <taxon>Viridiplantae</taxon>
        <taxon>Streptophyta</taxon>
        <taxon>Embryophyta</taxon>
        <taxon>Tracheophyta</taxon>
        <taxon>Spermatophyta</taxon>
        <taxon>Magnoliopsida</taxon>
        <taxon>eudicotyledons</taxon>
        <taxon>Gunneridae</taxon>
        <taxon>Pentapetalae</taxon>
        <taxon>asterids</taxon>
        <taxon>campanulids</taxon>
        <taxon>Escalloniales</taxon>
        <taxon>Escalloniaceae</taxon>
        <taxon>Escallonia</taxon>
    </lineage>
</organism>
<reference evidence="4" key="1">
    <citation type="submission" date="2022-12" db="EMBL/GenBank/DDBJ databases">
        <title>Draft genome assemblies for two species of Escallonia (Escalloniales).</title>
        <authorList>
            <person name="Chanderbali A."/>
            <person name="Dervinis C."/>
            <person name="Anghel I."/>
            <person name="Soltis D."/>
            <person name="Soltis P."/>
            <person name="Zapata F."/>
        </authorList>
    </citation>
    <scope>NUCLEOTIDE SEQUENCE</scope>
    <source>
        <strain evidence="4">UCBG64.0493</strain>
        <tissue evidence="4">Leaf</tissue>
    </source>
</reference>
<dbReference type="EMBL" id="JAVXUP010000152">
    <property type="protein sequence ID" value="KAK3036253.1"/>
    <property type="molecule type" value="Genomic_DNA"/>
</dbReference>
<proteinExistence type="inferred from homology"/>
<sequence>MEEGNLMEDAILGEGVHIVENIENLNHENDEIIPVEEFAPMLINFFDGILDDVIMEVAFSENLDENSGPPVILPMPLPTNLVSGLIGATNLISGLADALHDGIPLVAITGQVPRRMISADSFQETPIVPTPLPTPSSTTSPS</sequence>
<comment type="caution">
    <text evidence="4">The sequence shown here is derived from an EMBL/GenBank/DDBJ whole genome shotgun (WGS) entry which is preliminary data.</text>
</comment>
<comment type="similarity">
    <text evidence="1">Belongs to the TPP enzyme family.</text>
</comment>
<dbReference type="GO" id="GO:0050660">
    <property type="term" value="F:flavin adenine dinucleotide binding"/>
    <property type="evidence" value="ECO:0007669"/>
    <property type="project" value="TreeGrafter"/>
</dbReference>
<dbReference type="InterPro" id="IPR045229">
    <property type="entry name" value="TPP_enz"/>
</dbReference>
<dbReference type="InterPro" id="IPR012001">
    <property type="entry name" value="Thiamin_PyroP_enz_TPP-bd_dom"/>
</dbReference>
<accession>A0AA89BD26</accession>